<name>A0A3B7LXU4_9GAMM</name>
<dbReference type="Proteomes" id="UP000263753">
    <property type="component" value="Chromosome"/>
</dbReference>
<proteinExistence type="predicted"/>
<gene>
    <name evidence="1" type="ORF">CDG60_09590</name>
</gene>
<organism evidence="1 2">
    <name type="scientific">Acinetobacter chinensis</name>
    <dbReference type="NCBI Taxonomy" id="2004650"/>
    <lineage>
        <taxon>Bacteria</taxon>
        <taxon>Pseudomonadati</taxon>
        <taxon>Pseudomonadota</taxon>
        <taxon>Gammaproteobacteria</taxon>
        <taxon>Moraxellales</taxon>
        <taxon>Moraxellaceae</taxon>
        <taxon>Acinetobacter</taxon>
    </lineage>
</organism>
<sequence length="171" mass="19306">MKIHSIALIIGMIFASAGVYAEEKSQFSTIEDAHKYIIEKQKRYDLNGFIGNGNATIVEFYSQGCLTKYLQIGNSISYSGHKIDLRQEVVIDWSKVPGLEKGYINDSTSGLRLFSVNNAFYTQYVRLVRGWDAQKNGDFVIFSFNSDLDNKSVLKTIDAFNFIQSQCSKKA</sequence>
<reference evidence="2" key="1">
    <citation type="submission" date="2018-09" db="EMBL/GenBank/DDBJ databases">
        <title>The complete genome of Acinetobacter sp. strain WCHAc010005.</title>
        <authorList>
            <person name="Hu Y."/>
            <person name="Long H."/>
            <person name="Feng Y."/>
            <person name="Zong Z."/>
        </authorList>
    </citation>
    <scope>NUCLEOTIDE SEQUENCE [LARGE SCALE GENOMIC DNA]</scope>
    <source>
        <strain evidence="2">WCHAc010005</strain>
    </source>
</reference>
<dbReference type="KEGG" id="achi:CDG60_09590"/>
<accession>A0A3B7LXU4</accession>
<evidence type="ECO:0000313" key="2">
    <source>
        <dbReference type="Proteomes" id="UP000263753"/>
    </source>
</evidence>
<protein>
    <submittedName>
        <fullName evidence="1">Uncharacterized protein</fullName>
    </submittedName>
</protein>
<dbReference type="RefSeq" id="WP_087514240.1">
    <property type="nucleotide sequence ID" value="NZ_CP032134.1"/>
</dbReference>
<dbReference type="EMBL" id="CP032134">
    <property type="protein sequence ID" value="AXY56794.1"/>
    <property type="molecule type" value="Genomic_DNA"/>
</dbReference>
<evidence type="ECO:0000313" key="1">
    <source>
        <dbReference type="EMBL" id="AXY56794.1"/>
    </source>
</evidence>
<dbReference type="AlphaFoldDB" id="A0A3B7LXU4"/>